<organism evidence="6 7">
    <name type="scientific">Candidatus Roizmanbacteria bacterium RIFCSPHIGHO2_02_FULL_43_11</name>
    <dbReference type="NCBI Taxonomy" id="1802043"/>
    <lineage>
        <taxon>Bacteria</taxon>
        <taxon>Candidatus Roizmaniibacteriota</taxon>
    </lineage>
</organism>
<dbReference type="GO" id="GO:0003677">
    <property type="term" value="F:DNA binding"/>
    <property type="evidence" value="ECO:0007669"/>
    <property type="project" value="InterPro"/>
</dbReference>
<evidence type="ECO:0000313" key="7">
    <source>
        <dbReference type="Proteomes" id="UP000178098"/>
    </source>
</evidence>
<dbReference type="InterPro" id="IPR029063">
    <property type="entry name" value="SAM-dependent_MTases_sf"/>
</dbReference>
<dbReference type="EMBL" id="MFZT01000034">
    <property type="protein sequence ID" value="OGK30113.1"/>
    <property type="molecule type" value="Genomic_DNA"/>
</dbReference>
<evidence type="ECO:0000256" key="4">
    <source>
        <dbReference type="ARBA" id="ARBA00022691"/>
    </source>
</evidence>
<dbReference type="Proteomes" id="UP000178098">
    <property type="component" value="Unassembled WGS sequence"/>
</dbReference>
<dbReference type="SUPFAM" id="SSF53335">
    <property type="entry name" value="S-adenosyl-L-methionine-dependent methyltransferases"/>
    <property type="match status" value="1"/>
</dbReference>
<dbReference type="AlphaFoldDB" id="A0A1F7HGC1"/>
<dbReference type="Pfam" id="PF02195">
    <property type="entry name" value="ParB_N"/>
    <property type="match status" value="1"/>
</dbReference>
<dbReference type="InterPro" id="IPR003115">
    <property type="entry name" value="ParB_N"/>
</dbReference>
<dbReference type="PRINTS" id="PR00506">
    <property type="entry name" value="D21N6MTFRASE"/>
</dbReference>
<dbReference type="SUPFAM" id="SSF110849">
    <property type="entry name" value="ParB/Sulfiredoxin"/>
    <property type="match status" value="1"/>
</dbReference>
<dbReference type="PANTHER" id="PTHR33375:SF1">
    <property type="entry name" value="CHROMOSOME-PARTITIONING PROTEIN PARB-RELATED"/>
    <property type="match status" value="1"/>
</dbReference>
<dbReference type="GO" id="GO:0032259">
    <property type="term" value="P:methylation"/>
    <property type="evidence" value="ECO:0007669"/>
    <property type="project" value="UniProtKB-KW"/>
</dbReference>
<dbReference type="InterPro" id="IPR050336">
    <property type="entry name" value="Chromosome_partition/occlusion"/>
</dbReference>
<dbReference type="PIRSF" id="PIRSF036758">
    <property type="entry name" value="Aden_M_ParB"/>
    <property type="match status" value="1"/>
</dbReference>
<dbReference type="GO" id="GO:0045881">
    <property type="term" value="P:positive regulation of sporulation resulting in formation of a cellular spore"/>
    <property type="evidence" value="ECO:0007669"/>
    <property type="project" value="TreeGrafter"/>
</dbReference>
<accession>A0A1F7HGC1</accession>
<dbReference type="InterPro" id="IPR036086">
    <property type="entry name" value="ParB/Sulfiredoxin_sf"/>
</dbReference>
<dbReference type="PROSITE" id="PS00092">
    <property type="entry name" value="N6_MTASE"/>
    <property type="match status" value="1"/>
</dbReference>
<evidence type="ECO:0000256" key="2">
    <source>
        <dbReference type="ARBA" id="ARBA00022603"/>
    </source>
</evidence>
<feature type="domain" description="ParB-like N-terminal" evidence="5">
    <location>
        <begin position="10"/>
        <end position="100"/>
    </location>
</feature>
<evidence type="ECO:0000256" key="3">
    <source>
        <dbReference type="ARBA" id="ARBA00022679"/>
    </source>
</evidence>
<proteinExistence type="inferred from homology"/>
<dbReference type="InterPro" id="IPR015840">
    <property type="entry name" value="DNA_MeTrfase_ParB"/>
</dbReference>
<comment type="similarity">
    <text evidence="1">Belongs to the N(4)/N(6)-methyltransferase family.</text>
</comment>
<dbReference type="Gene3D" id="3.40.50.150">
    <property type="entry name" value="Vaccinia Virus protein VP39"/>
    <property type="match status" value="1"/>
</dbReference>
<reference evidence="6 7" key="1">
    <citation type="journal article" date="2016" name="Nat. Commun.">
        <title>Thousands of microbial genomes shed light on interconnected biogeochemical processes in an aquifer system.</title>
        <authorList>
            <person name="Anantharaman K."/>
            <person name="Brown C.T."/>
            <person name="Hug L.A."/>
            <person name="Sharon I."/>
            <person name="Castelle C.J."/>
            <person name="Probst A.J."/>
            <person name="Thomas B.C."/>
            <person name="Singh A."/>
            <person name="Wilkins M.J."/>
            <person name="Karaoz U."/>
            <person name="Brodie E.L."/>
            <person name="Williams K.H."/>
            <person name="Hubbard S.S."/>
            <person name="Banfield J.F."/>
        </authorList>
    </citation>
    <scope>NUCLEOTIDE SEQUENCE [LARGE SCALE GENOMIC DNA]</scope>
</reference>
<dbReference type="Pfam" id="PF01555">
    <property type="entry name" value="N6_N4_Mtase"/>
    <property type="match status" value="1"/>
</dbReference>
<dbReference type="InterPro" id="IPR002941">
    <property type="entry name" value="DNA_methylase_N4/N6"/>
</dbReference>
<name>A0A1F7HGC1_9BACT</name>
<keyword evidence="4" id="KW-0949">S-adenosyl-L-methionine</keyword>
<evidence type="ECO:0000259" key="5">
    <source>
        <dbReference type="SMART" id="SM00470"/>
    </source>
</evidence>
<dbReference type="GO" id="GO:0007059">
    <property type="term" value="P:chromosome segregation"/>
    <property type="evidence" value="ECO:0007669"/>
    <property type="project" value="TreeGrafter"/>
</dbReference>
<sequence>MENKNNLAVHYVEVAELNPAPYNPRKWSVDAIEKLKESISRFGLVDPIIVNNAPERKNVVIGGHFRLKVAKELGIDKIPVVYIHISDLEKEKELNIRLNKNTGDWDWKLLKDFDEAFLANVGFSSEEVDDIFDIDPTPEQFDLEKELKKLKIDEITIQKGEVYSLGEHRLMCGDSTIEEDMLKLMDGHRANMCFTDPPYILDYLNGKQKHGKATEGFGAKKNRRYLETDVLPPDFTEKWMTNITKVQKTDFSIIVYENWKNILTIWGTMMKHWRIKNMLVWYLPNRTQGFAAKYKFFSKHDIAMVGVSGNGDDLNGSPEEELLQNEYETALYAISGKPHWEGYKKGKKIQPTDFIEYRASDEKSSGQGIIFGTKPLEILIPYIKVLTKRSDLIVEPFGGSGSTLIAAEKMKRRCFLMEKSPVYAEVIRNRWEKLTGKKAKKL</sequence>
<dbReference type="GO" id="GO:0008170">
    <property type="term" value="F:N-methyltransferase activity"/>
    <property type="evidence" value="ECO:0007669"/>
    <property type="project" value="InterPro"/>
</dbReference>
<dbReference type="PANTHER" id="PTHR33375">
    <property type="entry name" value="CHROMOSOME-PARTITIONING PROTEIN PARB-RELATED"/>
    <property type="match status" value="1"/>
</dbReference>
<comment type="caution">
    <text evidence="6">The sequence shown here is derived from an EMBL/GenBank/DDBJ whole genome shotgun (WGS) entry which is preliminary data.</text>
</comment>
<dbReference type="SMART" id="SM00470">
    <property type="entry name" value="ParB"/>
    <property type="match status" value="1"/>
</dbReference>
<evidence type="ECO:0000256" key="1">
    <source>
        <dbReference type="ARBA" id="ARBA00006594"/>
    </source>
</evidence>
<dbReference type="CDD" id="cd16401">
    <property type="entry name" value="ParB_N_like_MT"/>
    <property type="match status" value="1"/>
</dbReference>
<dbReference type="GO" id="GO:0005694">
    <property type="term" value="C:chromosome"/>
    <property type="evidence" value="ECO:0007669"/>
    <property type="project" value="TreeGrafter"/>
</dbReference>
<keyword evidence="3" id="KW-0808">Transferase</keyword>
<protein>
    <recommendedName>
        <fullName evidence="5">ParB-like N-terminal domain-containing protein</fullName>
    </recommendedName>
</protein>
<dbReference type="Gene3D" id="3.90.1530.10">
    <property type="entry name" value="Conserved hypothetical protein from pyrococcus furiosus pfu- 392566-001, ParB domain"/>
    <property type="match status" value="1"/>
</dbReference>
<evidence type="ECO:0000313" key="6">
    <source>
        <dbReference type="EMBL" id="OGK30113.1"/>
    </source>
</evidence>
<dbReference type="InterPro" id="IPR002295">
    <property type="entry name" value="N4/N6-MTase_EcoPI_Mod-like"/>
</dbReference>
<dbReference type="InterPro" id="IPR002052">
    <property type="entry name" value="DNA_methylase_N6_adenine_CS"/>
</dbReference>
<gene>
    <name evidence="6" type="ORF">A3D08_00325</name>
</gene>
<keyword evidence="2" id="KW-0489">Methyltransferase</keyword>